<feature type="domain" description="N-acetyltransferase" evidence="3">
    <location>
        <begin position="8"/>
        <end position="146"/>
    </location>
</feature>
<evidence type="ECO:0000259" key="3">
    <source>
        <dbReference type="PROSITE" id="PS51186"/>
    </source>
</evidence>
<dbReference type="GO" id="GO:0016747">
    <property type="term" value="F:acyltransferase activity, transferring groups other than amino-acyl groups"/>
    <property type="evidence" value="ECO:0007669"/>
    <property type="project" value="InterPro"/>
</dbReference>
<dbReference type="PANTHER" id="PTHR43877:SF1">
    <property type="entry name" value="ACETYLTRANSFERASE"/>
    <property type="match status" value="1"/>
</dbReference>
<reference evidence="4 5" key="1">
    <citation type="submission" date="2019-12" db="EMBL/GenBank/DDBJ databases">
        <title>Novel species isolated from a subtropical stream in China.</title>
        <authorList>
            <person name="Lu H."/>
        </authorList>
    </citation>
    <scope>NUCLEOTIDE SEQUENCE [LARGE SCALE GENOMIC DNA]</scope>
    <source>
        <strain evidence="4 5">FT55W</strain>
    </source>
</reference>
<dbReference type="InterPro" id="IPR000182">
    <property type="entry name" value="GNAT_dom"/>
</dbReference>
<keyword evidence="1" id="KW-0808">Transferase</keyword>
<organism evidence="4 5">
    <name type="scientific">Duganella rivi</name>
    <dbReference type="NCBI Taxonomy" id="2666083"/>
    <lineage>
        <taxon>Bacteria</taxon>
        <taxon>Pseudomonadati</taxon>
        <taxon>Pseudomonadota</taxon>
        <taxon>Betaproteobacteria</taxon>
        <taxon>Burkholderiales</taxon>
        <taxon>Oxalobacteraceae</taxon>
        <taxon>Telluria group</taxon>
        <taxon>Duganella</taxon>
    </lineage>
</organism>
<proteinExistence type="predicted"/>
<evidence type="ECO:0000313" key="4">
    <source>
        <dbReference type="EMBL" id="MYM67182.1"/>
    </source>
</evidence>
<dbReference type="RefSeq" id="WP_161013744.1">
    <property type="nucleotide sequence ID" value="NZ_WWCK01000003.1"/>
</dbReference>
<comment type="caution">
    <text evidence="4">The sequence shown here is derived from an EMBL/GenBank/DDBJ whole genome shotgun (WGS) entry which is preliminary data.</text>
</comment>
<dbReference type="AlphaFoldDB" id="A0A7X4GPA6"/>
<evidence type="ECO:0000313" key="5">
    <source>
        <dbReference type="Proteomes" id="UP000450012"/>
    </source>
</evidence>
<dbReference type="InterPro" id="IPR016181">
    <property type="entry name" value="Acyl_CoA_acyltransferase"/>
</dbReference>
<dbReference type="CDD" id="cd04301">
    <property type="entry name" value="NAT_SF"/>
    <property type="match status" value="1"/>
</dbReference>
<sequence>MTSAPDGIVVRHASREDIPAMHRVRKAVRENRLSANTKITEETYIPYLETIGRGWVLEEEGVIVAFAVGEHETGNIWALFVHEDHEGKGYGRMVQEPMVRWLFDQGLARIHLTTGAGTRAEGFYQATGWTYIGIDAHGDAAYERYQ</sequence>
<evidence type="ECO:0000256" key="1">
    <source>
        <dbReference type="ARBA" id="ARBA00022679"/>
    </source>
</evidence>
<dbReference type="InterPro" id="IPR050832">
    <property type="entry name" value="Bact_Acetyltransf"/>
</dbReference>
<dbReference type="PROSITE" id="PS51186">
    <property type="entry name" value="GNAT"/>
    <property type="match status" value="1"/>
</dbReference>
<protein>
    <submittedName>
        <fullName evidence="4">GNAT family N-acetyltransferase</fullName>
    </submittedName>
</protein>
<name>A0A7X4GPA6_9BURK</name>
<gene>
    <name evidence="4" type="ORF">GTP45_10100</name>
</gene>
<dbReference type="Gene3D" id="3.40.630.30">
    <property type="match status" value="1"/>
</dbReference>
<evidence type="ECO:0000256" key="2">
    <source>
        <dbReference type="ARBA" id="ARBA00023315"/>
    </source>
</evidence>
<keyword evidence="2" id="KW-0012">Acyltransferase</keyword>
<dbReference type="SUPFAM" id="SSF55729">
    <property type="entry name" value="Acyl-CoA N-acyltransferases (Nat)"/>
    <property type="match status" value="1"/>
</dbReference>
<keyword evidence="5" id="KW-1185">Reference proteome</keyword>
<dbReference type="Proteomes" id="UP000450012">
    <property type="component" value="Unassembled WGS sequence"/>
</dbReference>
<dbReference type="EMBL" id="WWCK01000003">
    <property type="protein sequence ID" value="MYM67182.1"/>
    <property type="molecule type" value="Genomic_DNA"/>
</dbReference>
<dbReference type="PANTHER" id="PTHR43877">
    <property type="entry name" value="AMINOALKYLPHOSPHONATE N-ACETYLTRANSFERASE-RELATED-RELATED"/>
    <property type="match status" value="1"/>
</dbReference>
<accession>A0A7X4GPA6</accession>
<dbReference type="Pfam" id="PF00583">
    <property type="entry name" value="Acetyltransf_1"/>
    <property type="match status" value="1"/>
</dbReference>